<dbReference type="Pfam" id="PF15958">
    <property type="entry name" value="DUF4761"/>
    <property type="match status" value="1"/>
</dbReference>
<sequence>MKKRYSQHGSHAASIPGLVQVSKNVYVYSGFTIRKSPRNAFNRSNLYLINKRDDNGGIDNYYGRDFALAEAMRTIERLNAGRSYEN</sequence>
<reference evidence="1 2" key="1">
    <citation type="submission" date="2016-12" db="EMBL/GenBank/DDBJ databases">
        <title>Izhakiella australiana sp. nov. of genus Izhakiella isolated from Australian desert.</title>
        <authorList>
            <person name="Ji M."/>
        </authorList>
    </citation>
    <scope>NUCLEOTIDE SEQUENCE [LARGE SCALE GENOMIC DNA]</scope>
    <source>
        <strain evidence="1 2">D4N98</strain>
    </source>
</reference>
<dbReference type="OrthoDB" id="6626432at2"/>
<dbReference type="EMBL" id="MRUL01000003">
    <property type="protein sequence ID" value="OON40788.1"/>
    <property type="molecule type" value="Genomic_DNA"/>
</dbReference>
<dbReference type="InterPro" id="IPR031881">
    <property type="entry name" value="DUF4761"/>
</dbReference>
<protein>
    <recommendedName>
        <fullName evidence="3">DUF4761 domain-containing protein</fullName>
    </recommendedName>
</protein>
<dbReference type="RefSeq" id="WP_139356323.1">
    <property type="nucleotide sequence ID" value="NZ_MRUL01000003.1"/>
</dbReference>
<dbReference type="AlphaFoldDB" id="A0A1S8YPH6"/>
<evidence type="ECO:0000313" key="1">
    <source>
        <dbReference type="EMBL" id="OON40788.1"/>
    </source>
</evidence>
<dbReference type="Proteomes" id="UP000190667">
    <property type="component" value="Unassembled WGS sequence"/>
</dbReference>
<accession>A0A1S8YPH6</accession>
<name>A0A1S8YPH6_9GAMM</name>
<evidence type="ECO:0000313" key="2">
    <source>
        <dbReference type="Proteomes" id="UP000190667"/>
    </source>
</evidence>
<proteinExistence type="predicted"/>
<dbReference type="STRING" id="1926881.BTJ39_06835"/>
<comment type="caution">
    <text evidence="1">The sequence shown here is derived from an EMBL/GenBank/DDBJ whole genome shotgun (WGS) entry which is preliminary data.</text>
</comment>
<evidence type="ECO:0008006" key="3">
    <source>
        <dbReference type="Google" id="ProtNLM"/>
    </source>
</evidence>
<keyword evidence="2" id="KW-1185">Reference proteome</keyword>
<organism evidence="1 2">
    <name type="scientific">Izhakiella australiensis</name>
    <dbReference type="NCBI Taxonomy" id="1926881"/>
    <lineage>
        <taxon>Bacteria</taxon>
        <taxon>Pseudomonadati</taxon>
        <taxon>Pseudomonadota</taxon>
        <taxon>Gammaproteobacteria</taxon>
        <taxon>Enterobacterales</taxon>
        <taxon>Erwiniaceae</taxon>
        <taxon>Izhakiella</taxon>
    </lineage>
</organism>
<gene>
    <name evidence="1" type="ORF">BTJ39_06835</name>
</gene>